<dbReference type="Proteomes" id="UP000009309">
    <property type="component" value="Plasmid pFLIM01"/>
</dbReference>
<sequence length="97" mass="11527">MFIQEGRFNKVNGCKFYFTMSFNEFKALSNDQQLTTVWQQGTYLLNRKVGKSYLNLYALDTFFVEVRYSTLTNQITGWRCFQHTIGLEPYLWTINVV</sequence>
<dbReference type="AlphaFoldDB" id="I2GTV5"/>
<reference evidence="1 2" key="1">
    <citation type="journal article" date="2012" name="J. Bacteriol.">
        <title>Genome Sequence of the Filamentous Bacterium Fibrisoma limi BUZ 3T.</title>
        <authorList>
            <person name="Filippini M."/>
            <person name="Qi W."/>
            <person name="Jaenicke S."/>
            <person name="Goesmann A."/>
            <person name="Smits T.H."/>
            <person name="Bagheri H.C."/>
        </authorList>
    </citation>
    <scope>NUCLEOTIDE SEQUENCE [LARGE SCALE GENOMIC DNA]</scope>
    <source>
        <strain evidence="2">BUZ 3T</strain>
        <plasmid evidence="1 2">pFLIM01</plasmid>
    </source>
</reference>
<gene>
    <name evidence="1" type="ORF">BN8_p06740</name>
</gene>
<protein>
    <submittedName>
        <fullName evidence="1">Uncharacterized protein</fullName>
    </submittedName>
</protein>
<accession>I2GTV5</accession>
<geneLocation type="plasmid" evidence="1 2">
    <name>pFLIM01</name>
</geneLocation>
<evidence type="ECO:0000313" key="2">
    <source>
        <dbReference type="Proteomes" id="UP000009309"/>
    </source>
</evidence>
<keyword evidence="1" id="KW-0614">Plasmid</keyword>
<name>I2GTV5_9BACT</name>
<dbReference type="EMBL" id="HE805916">
    <property type="protein sequence ID" value="CCH57556.1"/>
    <property type="molecule type" value="Genomic_DNA"/>
</dbReference>
<proteinExistence type="predicted"/>
<keyword evidence="2" id="KW-1185">Reference proteome</keyword>
<evidence type="ECO:0000313" key="1">
    <source>
        <dbReference type="EMBL" id="CCH57556.1"/>
    </source>
</evidence>
<organism evidence="1 2">
    <name type="scientific">Fibrisoma limi BUZ 3</name>
    <dbReference type="NCBI Taxonomy" id="1185876"/>
    <lineage>
        <taxon>Bacteria</taxon>
        <taxon>Pseudomonadati</taxon>
        <taxon>Bacteroidota</taxon>
        <taxon>Cytophagia</taxon>
        <taxon>Cytophagales</taxon>
        <taxon>Spirosomataceae</taxon>
        <taxon>Fibrisoma</taxon>
    </lineage>
</organism>